<protein>
    <submittedName>
        <fullName evidence="3">Galactose oxidase</fullName>
    </submittedName>
</protein>
<feature type="region of interest" description="Disordered" evidence="1">
    <location>
        <begin position="368"/>
        <end position="397"/>
    </location>
</feature>
<dbReference type="EMBL" id="MSFL01000029">
    <property type="protein sequence ID" value="PWY70963.1"/>
    <property type="molecule type" value="Genomic_DNA"/>
</dbReference>
<accession>A0A317V997</accession>
<feature type="region of interest" description="Disordered" evidence="1">
    <location>
        <begin position="467"/>
        <end position="503"/>
    </location>
</feature>
<dbReference type="PANTHER" id="PTHR46063:SF1">
    <property type="entry name" value="KELCH DOMAIN-CONTAINING PROTEIN 4"/>
    <property type="match status" value="1"/>
</dbReference>
<dbReference type="RefSeq" id="XP_025396065.1">
    <property type="nucleotide sequence ID" value="XM_025544024.1"/>
</dbReference>
<dbReference type="AlphaFoldDB" id="A0A317V997"/>
<feature type="region of interest" description="Disordered" evidence="1">
    <location>
        <begin position="338"/>
        <end position="357"/>
    </location>
</feature>
<dbReference type="Pfam" id="PF24681">
    <property type="entry name" value="Kelch_KLHDC2_KLHL20_DRC7"/>
    <property type="match status" value="1"/>
</dbReference>
<feature type="compositionally biased region" description="Acidic residues" evidence="1">
    <location>
        <begin position="469"/>
        <end position="493"/>
    </location>
</feature>
<proteinExistence type="predicted"/>
<dbReference type="Proteomes" id="UP000247233">
    <property type="component" value="Unassembled WGS sequence"/>
</dbReference>
<reference evidence="3 4" key="1">
    <citation type="submission" date="2016-12" db="EMBL/GenBank/DDBJ databases">
        <title>The genomes of Aspergillus section Nigri reveals drivers in fungal speciation.</title>
        <authorList>
            <consortium name="DOE Joint Genome Institute"/>
            <person name="Vesth T.C."/>
            <person name="Nybo J."/>
            <person name="Theobald S."/>
            <person name="Brandl J."/>
            <person name="Frisvad J.C."/>
            <person name="Nielsen K.F."/>
            <person name="Lyhne E.K."/>
            <person name="Kogle M.E."/>
            <person name="Kuo A."/>
            <person name="Riley R."/>
            <person name="Clum A."/>
            <person name="Nolan M."/>
            <person name="Lipzen A."/>
            <person name="Salamov A."/>
            <person name="Henrissat B."/>
            <person name="Wiebenga A."/>
            <person name="De Vries R.P."/>
            <person name="Grigoriev I.V."/>
            <person name="Mortensen U.H."/>
            <person name="Andersen M.R."/>
            <person name="Baker S.E."/>
        </authorList>
    </citation>
    <scope>NUCLEOTIDE SEQUENCE [LARGE SCALE GENOMIC DNA]</scope>
    <source>
        <strain evidence="3 4">CBS 117.55</strain>
    </source>
</reference>
<dbReference type="GeneID" id="37066261"/>
<feature type="domain" description="DUF4110" evidence="2">
    <location>
        <begin position="526"/>
        <end position="616"/>
    </location>
</feature>
<name>A0A317V997_9EURO</name>
<dbReference type="OrthoDB" id="4447at2759"/>
<comment type="caution">
    <text evidence="3">The sequence shown here is derived from an EMBL/GenBank/DDBJ whole genome shotgun (WGS) entry which is preliminary data.</text>
</comment>
<dbReference type="SUPFAM" id="SSF117281">
    <property type="entry name" value="Kelch motif"/>
    <property type="match status" value="1"/>
</dbReference>
<dbReference type="InterPro" id="IPR025183">
    <property type="entry name" value="DUF4110"/>
</dbReference>
<dbReference type="PANTHER" id="PTHR46063">
    <property type="entry name" value="KELCH DOMAIN-CONTAINING PROTEIN"/>
    <property type="match status" value="1"/>
</dbReference>
<evidence type="ECO:0000259" key="2">
    <source>
        <dbReference type="Pfam" id="PF13422"/>
    </source>
</evidence>
<dbReference type="VEuPathDB" id="FungiDB:BO70DRAFT_365272"/>
<keyword evidence="4" id="KW-1185">Reference proteome</keyword>
<gene>
    <name evidence="3" type="ORF">BO70DRAFT_365272</name>
</gene>
<evidence type="ECO:0000313" key="3">
    <source>
        <dbReference type="EMBL" id="PWY70963.1"/>
    </source>
</evidence>
<evidence type="ECO:0000256" key="1">
    <source>
        <dbReference type="SAM" id="MobiDB-lite"/>
    </source>
</evidence>
<dbReference type="InterPro" id="IPR015915">
    <property type="entry name" value="Kelch-typ_b-propeller"/>
</dbReference>
<dbReference type="InterPro" id="IPR052588">
    <property type="entry name" value="Kelch_domain_protein"/>
</dbReference>
<evidence type="ECO:0000313" key="4">
    <source>
        <dbReference type="Proteomes" id="UP000247233"/>
    </source>
</evidence>
<dbReference type="Gene3D" id="2.120.10.80">
    <property type="entry name" value="Kelch-type beta propeller"/>
    <property type="match status" value="2"/>
</dbReference>
<dbReference type="STRING" id="1448321.A0A317V997"/>
<organism evidence="3 4">
    <name type="scientific">Aspergillus heteromorphus CBS 117.55</name>
    <dbReference type="NCBI Taxonomy" id="1448321"/>
    <lineage>
        <taxon>Eukaryota</taxon>
        <taxon>Fungi</taxon>
        <taxon>Dikarya</taxon>
        <taxon>Ascomycota</taxon>
        <taxon>Pezizomycotina</taxon>
        <taxon>Eurotiomycetes</taxon>
        <taxon>Eurotiomycetidae</taxon>
        <taxon>Eurotiales</taxon>
        <taxon>Aspergillaceae</taxon>
        <taxon>Aspergillus</taxon>
        <taxon>Aspergillus subgen. Circumdati</taxon>
    </lineage>
</organism>
<dbReference type="Pfam" id="PF13422">
    <property type="entry name" value="DUF4110"/>
    <property type="match status" value="1"/>
</dbReference>
<sequence>MLAQYAEEQAKFLKVTEVVGGPPTPRSSATVLASPSNRNELLVYGGEFFDGNLATFFNNLFVYNIDRAEWREVTSPNSPLPRSGHAWCRGGNTGGVYMFGGEFSSPKQGTFYHYNDFWHLDPSTREWARLETKGKGPPARSGHRMTYFKNYIILFGGFQDTSQQTKYLQDLWIYDCSRYTWFNPTLTTASQKPDPRSSFTILPHETGAVLYGGYSRVKASTGSQGKPVKHGHHRVAMKPMVHQDTWFLRITPPAADAPDHAAPTVRWERRKKPANSPNPPRAGATMAYHKGRGIMFGGVHDVELSEEGIDSEFFNTMLAWNTDRNRFFPLALRRPRAPGKKQLANQMKSRDRSKADEEELLQNLKALEAKGGIQSQDDDDEMKLSTPKAEEDNDQPEKPSIVRFEMPHQRFNAQLAVQDDTLFIFGGTFEKGDREFTFNDMYSIDLVKLDGVKEIFYNEPENWHLLNEADSDDEMDEDDEDDLEDEEDEEDAMSLDTASPAPTEVTVPLVTQEMEQLEVEEQGEPSVQDSRPLPRAFESLREFFSRTSEDWQRILLETLKEKGTATEKNIKELRKDAFNIAEERWWDCREEIMALEDEQEEAGIGEVVSIADRGDNAGGAGRRR</sequence>